<feature type="chain" id="PRO_5045680312" evidence="1">
    <location>
        <begin position="24"/>
        <end position="144"/>
    </location>
</feature>
<organism evidence="2 3">
    <name type="scientific">Pseudomonas maioricensis</name>
    <dbReference type="NCBI Taxonomy" id="1766623"/>
    <lineage>
        <taxon>Bacteria</taxon>
        <taxon>Pseudomonadati</taxon>
        <taxon>Pseudomonadota</taxon>
        <taxon>Gammaproteobacteria</taxon>
        <taxon>Pseudomonadales</taxon>
        <taxon>Pseudomonadaceae</taxon>
        <taxon>Pseudomonas</taxon>
    </lineage>
</organism>
<dbReference type="EMBL" id="LOHG01000001">
    <property type="protein sequence ID" value="MCI8208363.1"/>
    <property type="molecule type" value="Genomic_DNA"/>
</dbReference>
<keyword evidence="1" id="KW-0732">Signal</keyword>
<name>A0ABS9ZD49_9PSED</name>
<comment type="caution">
    <text evidence="2">The sequence shown here is derived from an EMBL/GenBank/DDBJ whole genome shotgun (WGS) entry which is preliminary data.</text>
</comment>
<dbReference type="Proteomes" id="UP001320513">
    <property type="component" value="Unassembled WGS sequence"/>
</dbReference>
<reference evidence="2 3" key="1">
    <citation type="submission" date="2015-12" db="EMBL/GenBank/DDBJ databases">
        <title>Phylogenomics in the description of a new species in the Pseudomonas syringae group.</title>
        <authorList>
            <person name="Busquets A."/>
            <person name="Gomila M."/>
            <person name="Beiki F."/>
            <person name="Rahimian H."/>
            <person name="Mulet M."/>
            <person name="Sanchez D."/>
            <person name="Garcia-Valdes E."/>
            <person name="Lalucat J."/>
        </authorList>
    </citation>
    <scope>NUCLEOTIDE SEQUENCE [LARGE SCALE GENOMIC DNA]</scope>
    <source>
        <strain evidence="2 3">S25</strain>
    </source>
</reference>
<gene>
    <name evidence="2" type="ORF">AUC61_02340</name>
</gene>
<sequence length="144" mass="15558">MKLINALAFASLSIAAVSGVALAGPEATVTFKNNSDQTAIYDPVSISAYTYAHADPKPPARVGPRSSKVFKVKGPTPDVTPVIFQYKIGGKSCRFKTSYLKLPGRNGAPRWNKSVEETGGARCEVRITAVNQSNHNWAVEFTMR</sequence>
<feature type="signal peptide" evidence="1">
    <location>
        <begin position="1"/>
        <end position="23"/>
    </location>
</feature>
<keyword evidence="3" id="KW-1185">Reference proteome</keyword>
<evidence type="ECO:0000313" key="3">
    <source>
        <dbReference type="Proteomes" id="UP001320513"/>
    </source>
</evidence>
<proteinExistence type="predicted"/>
<accession>A0ABS9ZD49</accession>
<evidence type="ECO:0000256" key="1">
    <source>
        <dbReference type="SAM" id="SignalP"/>
    </source>
</evidence>
<protein>
    <submittedName>
        <fullName evidence="2">Uncharacterized protein</fullName>
    </submittedName>
</protein>
<dbReference type="RefSeq" id="WP_243244283.1">
    <property type="nucleotide sequence ID" value="NZ_LOHG01000001.1"/>
</dbReference>
<evidence type="ECO:0000313" key="2">
    <source>
        <dbReference type="EMBL" id="MCI8208363.1"/>
    </source>
</evidence>